<accession>A0A6C0H075</accession>
<organism evidence="1">
    <name type="scientific">viral metagenome</name>
    <dbReference type="NCBI Taxonomy" id="1070528"/>
    <lineage>
        <taxon>unclassified sequences</taxon>
        <taxon>metagenomes</taxon>
        <taxon>organismal metagenomes</taxon>
    </lineage>
</organism>
<dbReference type="AlphaFoldDB" id="A0A6C0H075"/>
<reference evidence="1" key="1">
    <citation type="journal article" date="2020" name="Nature">
        <title>Giant virus diversity and host interactions through global metagenomics.</title>
        <authorList>
            <person name="Schulz F."/>
            <person name="Roux S."/>
            <person name="Paez-Espino D."/>
            <person name="Jungbluth S."/>
            <person name="Walsh D.A."/>
            <person name="Denef V.J."/>
            <person name="McMahon K.D."/>
            <person name="Konstantinidis K.T."/>
            <person name="Eloe-Fadrosh E.A."/>
            <person name="Kyrpides N.C."/>
            <person name="Woyke T."/>
        </authorList>
    </citation>
    <scope>NUCLEOTIDE SEQUENCE</scope>
    <source>
        <strain evidence="1">GVMAG-M-3300023179-4</strain>
    </source>
</reference>
<sequence length="87" mass="10298">MNNKNIDTKTKEERKEEINNIVRLLFQNKYHMGIDGMPQFLEIAKEYIDNGTNWEGEIEMVGTRHKLIGNLTNKKNKKCNLMLKFIK</sequence>
<proteinExistence type="predicted"/>
<name>A0A6C0H075_9ZZZZ</name>
<dbReference type="EMBL" id="MN739832">
    <property type="protein sequence ID" value="QHT73807.1"/>
    <property type="molecule type" value="Genomic_DNA"/>
</dbReference>
<protein>
    <submittedName>
        <fullName evidence="1">Uncharacterized protein</fullName>
    </submittedName>
</protein>
<evidence type="ECO:0000313" key="1">
    <source>
        <dbReference type="EMBL" id="QHT73807.1"/>
    </source>
</evidence>